<dbReference type="InterPro" id="IPR018494">
    <property type="entry name" value="Oxysterol-bd_CS"/>
</dbReference>
<evidence type="ECO:0000313" key="9">
    <source>
        <dbReference type="Proteomes" id="UP000518266"/>
    </source>
</evidence>
<feature type="compositionally biased region" description="Basic residues" evidence="6">
    <location>
        <begin position="744"/>
        <end position="755"/>
    </location>
</feature>
<protein>
    <recommendedName>
        <fullName evidence="5">Oxysterol-binding protein</fullName>
    </recommendedName>
</protein>
<dbReference type="AlphaFoldDB" id="A0A7J5XUL3"/>
<feature type="compositionally biased region" description="Basic and acidic residues" evidence="6">
    <location>
        <begin position="265"/>
        <end position="280"/>
    </location>
</feature>
<dbReference type="GO" id="GO:0005829">
    <property type="term" value="C:cytosol"/>
    <property type="evidence" value="ECO:0007669"/>
    <property type="project" value="TreeGrafter"/>
</dbReference>
<dbReference type="InterPro" id="IPR001849">
    <property type="entry name" value="PH_domain"/>
</dbReference>
<dbReference type="Gene3D" id="3.30.70.3490">
    <property type="match status" value="1"/>
</dbReference>
<dbReference type="InterPro" id="IPR011993">
    <property type="entry name" value="PH-like_dom_sf"/>
</dbReference>
<evidence type="ECO:0000256" key="3">
    <source>
        <dbReference type="ARBA" id="ARBA00023121"/>
    </source>
</evidence>
<sequence length="811" mass="91083">MKQSPARSPCRRQEQRGGQPHSPAAVEHRAGSGTRDSGAGSGPSPLKTARTKRHLEGVLRKYTNPLQGWQSRYFVLDPEVGQLQYHLNELSKSQRPPRGSMPLLGAVVVSADEFPYMFTIQSTTGDSYKLRALDAKEQELWMTQLQLCSRRHSDSSAKVMIQAEGQQKILVNSIESLPPEVDPSLPWMSCHSELPGGVPQYAAAQCGPGLNQNQNQNHMPSPSNSSAGLNQAAAPDRVRSWSQRSTVSQVEPGGLRSESPTRNFNESHNHIQSQGREHADSSAGWSRSLSEKQGKNVAQTPLSSSTRPSSPQTHKDPSEGWMEVYKEEGGWDSKAGRGGNRVRTGSDVTHDETTDTEDHEEEDLGVLDDQRNIMLHLLSQLKLGMDLTRVVLPTFILEKRSMLEMYANFMAHPDMFLSITCGCTAEERMVRFVEYYLTAFHEGRKGAVAKKPYNPILGENFHCSWYVPRVRVRPLRTTNCPGPNSAPTDSSSIPGSPQRGVGGSSRKHSDCYHVSFVAEQLSHHPPVSGFYCECKEKKMCVNTHVWTKSKFMGMSVGVSMVGEGVLYLLEHDEQYVFTLPCAYARSILTVPWVERGKGQHQLCQKWILCHRHFPHKALLRRKSTQAQGEWNGVLEFTYSNGENKVIDTSKHPIIKKKIQPIEKQGQYESRRLWQHVTASLKGGHLDAATDHKRCLEDRQRREAKQRAASHSPWKPKYFIKEAGCITTLCGRRSDAEQLSNPRRQIGRRRPIAGRHRHEESQTNRQTDKRRARHTDGEKRKQNKCYQRQPEETATSPVLSVQECAGSAVSLS</sequence>
<organism evidence="8 9">
    <name type="scientific">Dissostichus mawsoni</name>
    <name type="common">Antarctic cod</name>
    <dbReference type="NCBI Taxonomy" id="36200"/>
    <lineage>
        <taxon>Eukaryota</taxon>
        <taxon>Metazoa</taxon>
        <taxon>Chordata</taxon>
        <taxon>Craniata</taxon>
        <taxon>Vertebrata</taxon>
        <taxon>Euteleostomi</taxon>
        <taxon>Actinopterygii</taxon>
        <taxon>Neopterygii</taxon>
        <taxon>Teleostei</taxon>
        <taxon>Neoteleostei</taxon>
        <taxon>Acanthomorphata</taxon>
        <taxon>Eupercaria</taxon>
        <taxon>Perciformes</taxon>
        <taxon>Notothenioidei</taxon>
        <taxon>Nototheniidae</taxon>
        <taxon>Dissostichus</taxon>
    </lineage>
</organism>
<comment type="similarity">
    <text evidence="4">Belongs to the OSBP family.</text>
</comment>
<dbReference type="PROSITE" id="PS50003">
    <property type="entry name" value="PH_DOMAIN"/>
    <property type="match status" value="1"/>
</dbReference>
<dbReference type="InterPro" id="IPR037239">
    <property type="entry name" value="OSBP_sf"/>
</dbReference>
<dbReference type="PANTHER" id="PTHR10972:SF47">
    <property type="entry name" value="OXYSTEROL-BINDING PROTEIN-RELATED PROTEIN 10"/>
    <property type="match status" value="1"/>
</dbReference>
<evidence type="ECO:0000256" key="1">
    <source>
        <dbReference type="ARBA" id="ARBA00022448"/>
    </source>
</evidence>
<feature type="compositionally biased region" description="Polar residues" evidence="6">
    <location>
        <begin position="240"/>
        <end position="249"/>
    </location>
</feature>
<feature type="compositionally biased region" description="Polar residues" evidence="6">
    <location>
        <begin position="210"/>
        <end position="229"/>
    </location>
</feature>
<feature type="domain" description="PH" evidence="7">
    <location>
        <begin position="52"/>
        <end position="150"/>
    </location>
</feature>
<evidence type="ECO:0000256" key="6">
    <source>
        <dbReference type="SAM" id="MobiDB-lite"/>
    </source>
</evidence>
<dbReference type="Pfam" id="PF00169">
    <property type="entry name" value="PH"/>
    <property type="match status" value="1"/>
</dbReference>
<dbReference type="EMBL" id="JAAKFY010000021">
    <property type="protein sequence ID" value="KAF3840237.1"/>
    <property type="molecule type" value="Genomic_DNA"/>
</dbReference>
<comment type="caution">
    <text evidence="8">The sequence shown here is derived from an EMBL/GenBank/DDBJ whole genome shotgun (WGS) entry which is preliminary data.</text>
</comment>
<proteinExistence type="inferred from homology"/>
<keyword evidence="2 5" id="KW-0445">Lipid transport</keyword>
<feature type="region of interest" description="Disordered" evidence="6">
    <location>
        <begin position="477"/>
        <end position="506"/>
    </location>
</feature>
<dbReference type="SMART" id="SM00233">
    <property type="entry name" value="PH"/>
    <property type="match status" value="1"/>
</dbReference>
<feature type="region of interest" description="Disordered" evidence="6">
    <location>
        <begin position="1"/>
        <end position="53"/>
    </location>
</feature>
<dbReference type="GO" id="GO:0006869">
    <property type="term" value="P:lipid transport"/>
    <property type="evidence" value="ECO:0007669"/>
    <property type="project" value="UniProtKB-KW"/>
</dbReference>
<dbReference type="PANTHER" id="PTHR10972">
    <property type="entry name" value="OXYSTEROL-BINDING PROTEIN-RELATED"/>
    <property type="match status" value="1"/>
</dbReference>
<feature type="compositionally biased region" description="Polar residues" evidence="6">
    <location>
        <begin position="477"/>
        <end position="495"/>
    </location>
</feature>
<evidence type="ECO:0000256" key="4">
    <source>
        <dbReference type="RuleBase" id="RU003844"/>
    </source>
</evidence>
<feature type="region of interest" description="Disordered" evidence="6">
    <location>
        <begin position="733"/>
        <end position="811"/>
    </location>
</feature>
<dbReference type="SUPFAM" id="SSF50729">
    <property type="entry name" value="PH domain-like"/>
    <property type="match status" value="1"/>
</dbReference>
<dbReference type="FunFam" id="1.10.287.2720:FF:000001">
    <property type="entry name" value="Oxysterol-binding OBPalpha"/>
    <property type="match status" value="1"/>
</dbReference>
<dbReference type="PROSITE" id="PS01013">
    <property type="entry name" value="OSBP"/>
    <property type="match status" value="1"/>
</dbReference>
<feature type="compositionally biased region" description="Basic and acidic residues" evidence="6">
    <location>
        <begin position="756"/>
        <end position="779"/>
    </location>
</feature>
<dbReference type="Gene3D" id="2.30.29.30">
    <property type="entry name" value="Pleckstrin-homology domain (PH domain)/Phosphotyrosine-binding domain (PTB)"/>
    <property type="match status" value="1"/>
</dbReference>
<gene>
    <name evidence="8" type="ORF">F7725_018954</name>
</gene>
<feature type="compositionally biased region" description="Basic and acidic residues" evidence="6">
    <location>
        <begin position="313"/>
        <end position="335"/>
    </location>
</feature>
<reference evidence="8 9" key="1">
    <citation type="submission" date="2020-03" db="EMBL/GenBank/DDBJ databases">
        <title>Dissostichus mawsoni Genome sequencing and assembly.</title>
        <authorList>
            <person name="Park H."/>
        </authorList>
    </citation>
    <scope>NUCLEOTIDE SEQUENCE [LARGE SCALE GENOMIC DNA]</scope>
    <source>
        <strain evidence="8">DM0001</strain>
        <tissue evidence="8">Muscle</tissue>
    </source>
</reference>
<dbReference type="Gene3D" id="2.40.160.120">
    <property type="match status" value="1"/>
</dbReference>
<keyword evidence="1 5" id="KW-0813">Transport</keyword>
<feature type="compositionally biased region" description="Low complexity" evidence="6">
    <location>
        <begin position="300"/>
        <end position="312"/>
    </location>
</feature>
<keyword evidence="3" id="KW-0446">Lipid-binding</keyword>
<dbReference type="Gene3D" id="1.10.287.2720">
    <property type="match status" value="1"/>
</dbReference>
<dbReference type="GO" id="GO:0016020">
    <property type="term" value="C:membrane"/>
    <property type="evidence" value="ECO:0007669"/>
    <property type="project" value="TreeGrafter"/>
</dbReference>
<dbReference type="OrthoDB" id="48057at2759"/>
<keyword evidence="9" id="KW-1185">Reference proteome</keyword>
<dbReference type="Pfam" id="PF01237">
    <property type="entry name" value="Oxysterol_BP"/>
    <property type="match status" value="1"/>
</dbReference>
<evidence type="ECO:0000256" key="5">
    <source>
        <dbReference type="RuleBase" id="RU003845"/>
    </source>
</evidence>
<evidence type="ECO:0000313" key="8">
    <source>
        <dbReference type="EMBL" id="KAF3840237.1"/>
    </source>
</evidence>
<dbReference type="Proteomes" id="UP000518266">
    <property type="component" value="Unassembled WGS sequence"/>
</dbReference>
<accession>A0A7J5XUL3</accession>
<dbReference type="SUPFAM" id="SSF144000">
    <property type="entry name" value="Oxysterol-binding protein-like"/>
    <property type="match status" value="1"/>
</dbReference>
<dbReference type="InterPro" id="IPR000648">
    <property type="entry name" value="Oxysterol-bd"/>
</dbReference>
<evidence type="ECO:0000256" key="2">
    <source>
        <dbReference type="ARBA" id="ARBA00023055"/>
    </source>
</evidence>
<evidence type="ECO:0000259" key="7">
    <source>
        <dbReference type="PROSITE" id="PS50003"/>
    </source>
</evidence>
<dbReference type="GO" id="GO:0015485">
    <property type="term" value="F:cholesterol binding"/>
    <property type="evidence" value="ECO:0007669"/>
    <property type="project" value="TreeGrafter"/>
</dbReference>
<feature type="region of interest" description="Disordered" evidence="6">
    <location>
        <begin position="205"/>
        <end position="362"/>
    </location>
</feature>
<name>A0A7J5XUL3_DISMA</name>